<dbReference type="GO" id="GO:0005524">
    <property type="term" value="F:ATP binding"/>
    <property type="evidence" value="ECO:0007669"/>
    <property type="project" value="UniProtKB-KW"/>
</dbReference>
<evidence type="ECO:0000256" key="10">
    <source>
        <dbReference type="ARBA" id="ARBA00023170"/>
    </source>
</evidence>
<dbReference type="GO" id="GO:0016020">
    <property type="term" value="C:membrane"/>
    <property type="evidence" value="ECO:0007669"/>
    <property type="project" value="UniProtKB-SubCell"/>
</dbReference>
<evidence type="ECO:0000259" key="13">
    <source>
        <dbReference type="Pfam" id="PF08263"/>
    </source>
</evidence>
<keyword evidence="3" id="KW-0812">Transmembrane</keyword>
<gene>
    <name evidence="15" type="ORF">F3Y22_tig00110610pilonHSYRG00776</name>
</gene>
<proteinExistence type="predicted"/>
<dbReference type="InterPro" id="IPR053211">
    <property type="entry name" value="DNA_repair-toleration"/>
</dbReference>
<evidence type="ECO:0000256" key="4">
    <source>
        <dbReference type="ARBA" id="ARBA00022729"/>
    </source>
</evidence>
<keyword evidence="16" id="KW-1185">Reference proteome</keyword>
<keyword evidence="11" id="KW-0325">Glycoprotein</keyword>
<sequence>MLPSNFCLWVRCFIVCSAIAVRNLTTDQSALVQFKDGILDPQNALANRWKASTSVCKWVGVSCGSIHERVVALNLTSMDLTGNIPPHLGNLSFLRSLDLSRNHIYGHLPMELGQLHRLRVLRLSFNGLNGEVPSWLGNLHRVKMLKMYSNNFTGTIPQTLVNMSNLEILNLGANQLFGQIPSSMDGLPL</sequence>
<dbReference type="AlphaFoldDB" id="A0A6A3A0R1"/>
<feature type="domain" description="Leucine-rich repeat-containing N-terminal plant-type" evidence="13">
    <location>
        <begin position="26"/>
        <end position="63"/>
    </location>
</feature>
<dbReference type="InterPro" id="IPR055414">
    <property type="entry name" value="LRR_R13L4/SHOC2-like"/>
</dbReference>
<keyword evidence="15" id="KW-0418">Kinase</keyword>
<organism evidence="15 16">
    <name type="scientific">Hibiscus syriacus</name>
    <name type="common">Rose of Sharon</name>
    <dbReference type="NCBI Taxonomy" id="106335"/>
    <lineage>
        <taxon>Eukaryota</taxon>
        <taxon>Viridiplantae</taxon>
        <taxon>Streptophyta</taxon>
        <taxon>Embryophyta</taxon>
        <taxon>Tracheophyta</taxon>
        <taxon>Spermatophyta</taxon>
        <taxon>Magnoliopsida</taxon>
        <taxon>eudicotyledons</taxon>
        <taxon>Gunneridae</taxon>
        <taxon>Pentapetalae</taxon>
        <taxon>rosids</taxon>
        <taxon>malvids</taxon>
        <taxon>Malvales</taxon>
        <taxon>Malvaceae</taxon>
        <taxon>Malvoideae</taxon>
        <taxon>Hibiscus</taxon>
    </lineage>
</organism>
<evidence type="ECO:0000259" key="14">
    <source>
        <dbReference type="Pfam" id="PF23598"/>
    </source>
</evidence>
<accession>A0A6A3A0R1</accession>
<evidence type="ECO:0000256" key="9">
    <source>
        <dbReference type="ARBA" id="ARBA00023136"/>
    </source>
</evidence>
<evidence type="ECO:0000313" key="16">
    <source>
        <dbReference type="Proteomes" id="UP000436088"/>
    </source>
</evidence>
<evidence type="ECO:0000256" key="1">
    <source>
        <dbReference type="ARBA" id="ARBA00004479"/>
    </source>
</evidence>
<evidence type="ECO:0000256" key="12">
    <source>
        <dbReference type="SAM" id="SignalP"/>
    </source>
</evidence>
<dbReference type="OrthoDB" id="1743210at2759"/>
<feature type="chain" id="PRO_5025560998" evidence="12">
    <location>
        <begin position="21"/>
        <end position="189"/>
    </location>
</feature>
<evidence type="ECO:0000256" key="2">
    <source>
        <dbReference type="ARBA" id="ARBA00022614"/>
    </source>
</evidence>
<evidence type="ECO:0000256" key="3">
    <source>
        <dbReference type="ARBA" id="ARBA00022692"/>
    </source>
</evidence>
<dbReference type="GO" id="GO:0016301">
    <property type="term" value="F:kinase activity"/>
    <property type="evidence" value="ECO:0007669"/>
    <property type="project" value="UniProtKB-KW"/>
</dbReference>
<reference evidence="15" key="1">
    <citation type="submission" date="2019-09" db="EMBL/GenBank/DDBJ databases">
        <title>Draft genome information of white flower Hibiscus syriacus.</title>
        <authorList>
            <person name="Kim Y.-M."/>
        </authorList>
    </citation>
    <scope>NUCLEOTIDE SEQUENCE [LARGE SCALE GENOMIC DNA]</scope>
    <source>
        <strain evidence="15">YM2019G1</strain>
    </source>
</reference>
<protein>
    <submittedName>
        <fullName evidence="15">Serine-threonine protein kinase</fullName>
    </submittedName>
</protein>
<evidence type="ECO:0000256" key="8">
    <source>
        <dbReference type="ARBA" id="ARBA00022989"/>
    </source>
</evidence>
<dbReference type="FunFam" id="3.80.10.10:FF:000101">
    <property type="entry name" value="LRR receptor-like serine/threonine-protein kinase ERECTA"/>
    <property type="match status" value="1"/>
</dbReference>
<keyword evidence="4 12" id="KW-0732">Signal</keyword>
<dbReference type="PANTHER" id="PTHR48060">
    <property type="entry name" value="DNA DAMAGE-REPAIR/TOLERATION PROTEIN DRT100"/>
    <property type="match status" value="1"/>
</dbReference>
<evidence type="ECO:0000256" key="11">
    <source>
        <dbReference type="ARBA" id="ARBA00023180"/>
    </source>
</evidence>
<keyword evidence="10" id="KW-0675">Receptor</keyword>
<dbReference type="PANTHER" id="PTHR48060:SF21">
    <property type="entry name" value="L DOMAIN-LIKE PROTEIN"/>
    <property type="match status" value="1"/>
</dbReference>
<dbReference type="SUPFAM" id="SSF52058">
    <property type="entry name" value="L domain-like"/>
    <property type="match status" value="1"/>
</dbReference>
<keyword evidence="7" id="KW-0067">ATP-binding</keyword>
<dbReference type="InterPro" id="IPR013210">
    <property type="entry name" value="LRR_N_plant-typ"/>
</dbReference>
<dbReference type="Proteomes" id="UP000436088">
    <property type="component" value="Unassembled WGS sequence"/>
</dbReference>
<keyword evidence="9" id="KW-0472">Membrane</keyword>
<evidence type="ECO:0000313" key="15">
    <source>
        <dbReference type="EMBL" id="KAE8697854.1"/>
    </source>
</evidence>
<feature type="signal peptide" evidence="12">
    <location>
        <begin position="1"/>
        <end position="20"/>
    </location>
</feature>
<dbReference type="Gene3D" id="3.80.10.10">
    <property type="entry name" value="Ribonuclease Inhibitor"/>
    <property type="match status" value="1"/>
</dbReference>
<dbReference type="InterPro" id="IPR032675">
    <property type="entry name" value="LRR_dom_sf"/>
</dbReference>
<evidence type="ECO:0000256" key="5">
    <source>
        <dbReference type="ARBA" id="ARBA00022737"/>
    </source>
</evidence>
<keyword evidence="5" id="KW-0677">Repeat</keyword>
<keyword evidence="2" id="KW-0433">Leucine-rich repeat</keyword>
<dbReference type="Pfam" id="PF08263">
    <property type="entry name" value="LRRNT_2"/>
    <property type="match status" value="1"/>
</dbReference>
<dbReference type="EMBL" id="VEPZ02001049">
    <property type="protein sequence ID" value="KAE8697854.1"/>
    <property type="molecule type" value="Genomic_DNA"/>
</dbReference>
<comment type="subcellular location">
    <subcellularLocation>
        <location evidence="1">Membrane</location>
        <topology evidence="1">Single-pass type I membrane protein</topology>
    </subcellularLocation>
</comment>
<keyword evidence="15" id="KW-0808">Transferase</keyword>
<comment type="caution">
    <text evidence="15">The sequence shown here is derived from an EMBL/GenBank/DDBJ whole genome shotgun (WGS) entry which is preliminary data.</text>
</comment>
<name>A0A6A3A0R1_HIBSY</name>
<keyword evidence="6" id="KW-0547">Nucleotide-binding</keyword>
<evidence type="ECO:0000256" key="7">
    <source>
        <dbReference type="ARBA" id="ARBA00022840"/>
    </source>
</evidence>
<feature type="domain" description="Disease resistance R13L4/SHOC-2-like LRR" evidence="14">
    <location>
        <begin position="79"/>
        <end position="171"/>
    </location>
</feature>
<dbReference type="Pfam" id="PF23598">
    <property type="entry name" value="LRR_14"/>
    <property type="match status" value="1"/>
</dbReference>
<evidence type="ECO:0000256" key="6">
    <source>
        <dbReference type="ARBA" id="ARBA00022741"/>
    </source>
</evidence>
<keyword evidence="8" id="KW-1133">Transmembrane helix</keyword>